<dbReference type="PANTHER" id="PTHR30349">
    <property type="entry name" value="PHAGE INTEGRASE-RELATED"/>
    <property type="match status" value="1"/>
</dbReference>
<dbReference type="Proteomes" id="UP000221961">
    <property type="component" value="Chromosome"/>
</dbReference>
<gene>
    <name evidence="5" type="ORF">CRH09_30395</name>
</gene>
<dbReference type="InterPro" id="IPR011010">
    <property type="entry name" value="DNA_brk_join_enz"/>
</dbReference>
<comment type="similarity">
    <text evidence="1">Belongs to the 'phage' integrase family.</text>
</comment>
<evidence type="ECO:0000259" key="4">
    <source>
        <dbReference type="PROSITE" id="PS51898"/>
    </source>
</evidence>
<dbReference type="InterPro" id="IPR002104">
    <property type="entry name" value="Integrase_catalytic"/>
</dbReference>
<dbReference type="GO" id="GO:0006310">
    <property type="term" value="P:DNA recombination"/>
    <property type="evidence" value="ECO:0007669"/>
    <property type="project" value="UniProtKB-KW"/>
</dbReference>
<dbReference type="EMBL" id="CP023778">
    <property type="protein sequence ID" value="ATL72228.1"/>
    <property type="molecule type" value="Genomic_DNA"/>
</dbReference>
<evidence type="ECO:0000256" key="3">
    <source>
        <dbReference type="ARBA" id="ARBA00023172"/>
    </source>
</evidence>
<dbReference type="PANTHER" id="PTHR30349:SF41">
    <property type="entry name" value="INTEGRASE_RECOMBINASE PROTEIN MJ0367-RELATED"/>
    <property type="match status" value="1"/>
</dbReference>
<evidence type="ECO:0000313" key="5">
    <source>
        <dbReference type="EMBL" id="ATL72228.1"/>
    </source>
</evidence>
<dbReference type="Pfam" id="PF00589">
    <property type="entry name" value="Phage_integrase"/>
    <property type="match status" value="1"/>
</dbReference>
<dbReference type="KEGG" id="ntp:CRH09_30395"/>
<feature type="domain" description="Tyr recombinase" evidence="4">
    <location>
        <begin position="137"/>
        <end position="344"/>
    </location>
</feature>
<accession>A0A291RY98</accession>
<proteinExistence type="inferred from homology"/>
<dbReference type="InterPro" id="IPR013762">
    <property type="entry name" value="Integrase-like_cat_sf"/>
</dbReference>
<evidence type="ECO:0000256" key="2">
    <source>
        <dbReference type="ARBA" id="ARBA00023125"/>
    </source>
</evidence>
<reference evidence="5 6" key="1">
    <citation type="submission" date="2017-10" db="EMBL/GenBank/DDBJ databases">
        <title>Comparative genomics between pathogenic Norcardia.</title>
        <authorList>
            <person name="Zeng L."/>
        </authorList>
    </citation>
    <scope>NUCLEOTIDE SEQUENCE [LARGE SCALE GENOMIC DNA]</scope>
    <source>
        <strain evidence="5 6">NC_YFY_NT001</strain>
    </source>
</reference>
<protein>
    <submittedName>
        <fullName evidence="5">Integrase</fullName>
    </submittedName>
</protein>
<dbReference type="AlphaFoldDB" id="A0A291RY98"/>
<evidence type="ECO:0000313" key="6">
    <source>
        <dbReference type="Proteomes" id="UP000221961"/>
    </source>
</evidence>
<keyword evidence="3" id="KW-0233">DNA recombination</keyword>
<evidence type="ECO:0000256" key="1">
    <source>
        <dbReference type="ARBA" id="ARBA00008857"/>
    </source>
</evidence>
<dbReference type="SUPFAM" id="SSF56349">
    <property type="entry name" value="DNA breaking-rejoining enzymes"/>
    <property type="match status" value="1"/>
</dbReference>
<organism evidence="5 6">
    <name type="scientific">Nocardia terpenica</name>
    <dbReference type="NCBI Taxonomy" id="455432"/>
    <lineage>
        <taxon>Bacteria</taxon>
        <taxon>Bacillati</taxon>
        <taxon>Actinomycetota</taxon>
        <taxon>Actinomycetes</taxon>
        <taxon>Mycobacteriales</taxon>
        <taxon>Nocardiaceae</taxon>
        <taxon>Nocardia</taxon>
    </lineage>
</organism>
<sequence length="356" mass="40253">MAETVLASGVALLQPEETVLQAMLAGWAKQQAARLVAPGTLEQREQNVRRLVAFTNDYPWNWGPVDVEDWTAAMVDRGLAHSTIRHYQGQVTLFLDYLTDARYGWDVVCEEHFGTHPVQVFHEWNTAVHRADVEARPGNRPMSRDELQDFFDYCDERVAVVRRSGRKGWLAAFRDAAMFKTIYGWGLRRRETAMLATIDWSSNAATPEFGRYAALSVRYGKAMRGSPPKRRSVLSTMGWAVEAVTEWVEDIRPMYGITGTVMWPTERGGRISNDYLNTRFAACRDAIGLPAELGPHCLRHSYISHLLEDGFDHLFVQQQVGHAWGSTTAIYTSVGSDYKNKALRRALDRAFAPAPR</sequence>
<dbReference type="Gene3D" id="1.10.443.10">
    <property type="entry name" value="Intergrase catalytic core"/>
    <property type="match status" value="1"/>
</dbReference>
<name>A0A291RY98_9NOCA</name>
<dbReference type="InterPro" id="IPR050090">
    <property type="entry name" value="Tyrosine_recombinase_XerCD"/>
</dbReference>
<keyword evidence="2" id="KW-0238">DNA-binding</keyword>
<dbReference type="GO" id="GO:0003677">
    <property type="term" value="F:DNA binding"/>
    <property type="evidence" value="ECO:0007669"/>
    <property type="project" value="UniProtKB-KW"/>
</dbReference>
<dbReference type="PROSITE" id="PS51898">
    <property type="entry name" value="TYR_RECOMBINASE"/>
    <property type="match status" value="1"/>
</dbReference>
<dbReference type="GO" id="GO:0015074">
    <property type="term" value="P:DNA integration"/>
    <property type="evidence" value="ECO:0007669"/>
    <property type="project" value="InterPro"/>
</dbReference>